<dbReference type="EMBL" id="POUM01000011">
    <property type="protein sequence ID" value="PNF58973.1"/>
    <property type="molecule type" value="Genomic_DNA"/>
</dbReference>
<reference evidence="2 3" key="1">
    <citation type="submission" date="2018-01" db="EMBL/GenBank/DDBJ databases">
        <title>Denitrification phenotypes of diverse strains of Pseudomonas stutzeri.</title>
        <authorList>
            <person name="Milligan D.A."/>
            <person name="Bergaust L."/>
            <person name="Bakken L.R."/>
            <person name="Frostegard A."/>
        </authorList>
    </citation>
    <scope>NUCLEOTIDE SEQUENCE [LARGE SCALE GENOMIC DNA]</scope>
    <source>
        <strain evidence="2 3">CCUG 44592</strain>
    </source>
</reference>
<feature type="transmembrane region" description="Helical" evidence="1">
    <location>
        <begin position="40"/>
        <end position="58"/>
    </location>
</feature>
<proteinExistence type="predicted"/>
<name>A0A2N8RD17_STUST</name>
<comment type="caution">
    <text evidence="2">The sequence shown here is derived from an EMBL/GenBank/DDBJ whole genome shotgun (WGS) entry which is preliminary data.</text>
</comment>
<keyword evidence="1" id="KW-0812">Transmembrane</keyword>
<accession>A0A2N8RD17</accession>
<dbReference type="AlphaFoldDB" id="A0A2N8RD17"/>
<organism evidence="2 3">
    <name type="scientific">Stutzerimonas stutzeri</name>
    <name type="common">Pseudomonas stutzeri</name>
    <dbReference type="NCBI Taxonomy" id="316"/>
    <lineage>
        <taxon>Bacteria</taxon>
        <taxon>Pseudomonadati</taxon>
        <taxon>Pseudomonadota</taxon>
        <taxon>Gammaproteobacteria</taxon>
        <taxon>Pseudomonadales</taxon>
        <taxon>Pseudomonadaceae</taxon>
        <taxon>Stutzerimonas</taxon>
    </lineage>
</organism>
<evidence type="ECO:0000313" key="2">
    <source>
        <dbReference type="EMBL" id="PNF58973.1"/>
    </source>
</evidence>
<evidence type="ECO:0000256" key="1">
    <source>
        <dbReference type="SAM" id="Phobius"/>
    </source>
</evidence>
<dbReference type="RefSeq" id="WP_102820903.1">
    <property type="nucleotide sequence ID" value="NZ_JAMOHR010000010.1"/>
</dbReference>
<gene>
    <name evidence="2" type="ORF">CXK99_13715</name>
</gene>
<keyword evidence="1" id="KW-1133">Transmembrane helix</keyword>
<keyword evidence="1" id="KW-0472">Membrane</keyword>
<dbReference type="Proteomes" id="UP000236003">
    <property type="component" value="Unassembled WGS sequence"/>
</dbReference>
<protein>
    <submittedName>
        <fullName evidence="2">DnrP protein</fullName>
    </submittedName>
</protein>
<sequence>MPRCLYCQQDNPPQEAECSNCGMPLPKHADSAPERRQRRFLWFCIGLAIFCAVMVIWLPRHLF</sequence>
<evidence type="ECO:0000313" key="3">
    <source>
        <dbReference type="Proteomes" id="UP000236003"/>
    </source>
</evidence>